<evidence type="ECO:0000313" key="10">
    <source>
        <dbReference type="EMBL" id="KAK2173091.1"/>
    </source>
</evidence>
<evidence type="ECO:0000256" key="8">
    <source>
        <dbReference type="SAM" id="MobiDB-lite"/>
    </source>
</evidence>
<feature type="compositionally biased region" description="Polar residues" evidence="8">
    <location>
        <begin position="970"/>
        <end position="979"/>
    </location>
</feature>
<name>A0AAD9KKT6_RIDPI</name>
<dbReference type="GO" id="GO:0005524">
    <property type="term" value="F:ATP binding"/>
    <property type="evidence" value="ECO:0007669"/>
    <property type="project" value="UniProtKB-UniRule"/>
</dbReference>
<feature type="compositionally biased region" description="Polar residues" evidence="8">
    <location>
        <begin position="45"/>
        <end position="54"/>
    </location>
</feature>
<dbReference type="InterPro" id="IPR008266">
    <property type="entry name" value="Tyr_kinase_AS"/>
</dbReference>
<dbReference type="SUPFAM" id="SSF56112">
    <property type="entry name" value="Protein kinase-like (PK-like)"/>
    <property type="match status" value="1"/>
</dbReference>
<feature type="compositionally biased region" description="Basic and acidic residues" evidence="8">
    <location>
        <begin position="912"/>
        <end position="927"/>
    </location>
</feature>
<dbReference type="InterPro" id="IPR017441">
    <property type="entry name" value="Protein_kinase_ATP_BS"/>
</dbReference>
<keyword evidence="3 7" id="KW-0547">Nucleotide-binding</keyword>
<dbReference type="PANTHER" id="PTHR43671">
    <property type="entry name" value="SERINE/THREONINE-PROTEIN KINASE NEK"/>
    <property type="match status" value="1"/>
</dbReference>
<dbReference type="Gene3D" id="1.10.510.10">
    <property type="entry name" value="Transferase(Phosphotransferase) domain 1"/>
    <property type="match status" value="1"/>
</dbReference>
<accession>A0AAD9KKT6</accession>
<comment type="caution">
    <text evidence="10">The sequence shown here is derived from an EMBL/GenBank/DDBJ whole genome shotgun (WGS) entry which is preliminary data.</text>
</comment>
<proteinExistence type="inferred from homology"/>
<feature type="domain" description="Protein kinase" evidence="9">
    <location>
        <begin position="542"/>
        <end position="840"/>
    </location>
</feature>
<evidence type="ECO:0000256" key="5">
    <source>
        <dbReference type="ARBA" id="ARBA00022840"/>
    </source>
</evidence>
<dbReference type="PROSITE" id="PS00109">
    <property type="entry name" value="PROTEIN_KINASE_TYR"/>
    <property type="match status" value="1"/>
</dbReference>
<dbReference type="SUPFAM" id="SSF48371">
    <property type="entry name" value="ARM repeat"/>
    <property type="match status" value="1"/>
</dbReference>
<dbReference type="EMBL" id="JAODUO010000904">
    <property type="protein sequence ID" value="KAK2173091.1"/>
    <property type="molecule type" value="Genomic_DNA"/>
</dbReference>
<dbReference type="PROSITE" id="PS00107">
    <property type="entry name" value="PROTEIN_KINASE_ATP"/>
    <property type="match status" value="1"/>
</dbReference>
<evidence type="ECO:0000256" key="6">
    <source>
        <dbReference type="PROSITE-ProRule" id="PRU00259"/>
    </source>
</evidence>
<dbReference type="PROSITE" id="PS50176">
    <property type="entry name" value="ARM_REPEAT"/>
    <property type="match status" value="1"/>
</dbReference>
<dbReference type="PANTHER" id="PTHR43671:SF92">
    <property type="entry name" value="SERINE_THREONINE-PROTEIN KINASE NEK10"/>
    <property type="match status" value="1"/>
</dbReference>
<organism evidence="10 11">
    <name type="scientific">Ridgeia piscesae</name>
    <name type="common">Tubeworm</name>
    <dbReference type="NCBI Taxonomy" id="27915"/>
    <lineage>
        <taxon>Eukaryota</taxon>
        <taxon>Metazoa</taxon>
        <taxon>Spiralia</taxon>
        <taxon>Lophotrochozoa</taxon>
        <taxon>Annelida</taxon>
        <taxon>Polychaeta</taxon>
        <taxon>Sedentaria</taxon>
        <taxon>Canalipalpata</taxon>
        <taxon>Sabellida</taxon>
        <taxon>Siboglinidae</taxon>
        <taxon>Ridgeia</taxon>
    </lineage>
</organism>
<dbReference type="InterPro" id="IPR000719">
    <property type="entry name" value="Prot_kinase_dom"/>
</dbReference>
<dbReference type="Proteomes" id="UP001209878">
    <property type="component" value="Unassembled WGS sequence"/>
</dbReference>
<comment type="similarity">
    <text evidence="1">Belongs to the protein kinase superfamily. NEK Ser/Thr protein kinase family. NIMA subfamily.</text>
</comment>
<protein>
    <recommendedName>
        <fullName evidence="9">Protein kinase domain-containing protein</fullName>
    </recommendedName>
</protein>
<keyword evidence="2" id="KW-0808">Transferase</keyword>
<keyword evidence="5 7" id="KW-0067">ATP-binding</keyword>
<feature type="compositionally biased region" description="Polar residues" evidence="8">
    <location>
        <begin position="1018"/>
        <end position="1028"/>
    </location>
</feature>
<evidence type="ECO:0000256" key="2">
    <source>
        <dbReference type="ARBA" id="ARBA00022679"/>
    </source>
</evidence>
<dbReference type="GO" id="GO:0004674">
    <property type="term" value="F:protein serine/threonine kinase activity"/>
    <property type="evidence" value="ECO:0007669"/>
    <property type="project" value="TreeGrafter"/>
</dbReference>
<dbReference type="GO" id="GO:1902749">
    <property type="term" value="P:regulation of cell cycle G2/M phase transition"/>
    <property type="evidence" value="ECO:0007669"/>
    <property type="project" value="TreeGrafter"/>
</dbReference>
<dbReference type="InterPro" id="IPR016024">
    <property type="entry name" value="ARM-type_fold"/>
</dbReference>
<keyword evidence="4" id="KW-0418">Kinase</keyword>
<evidence type="ECO:0000256" key="7">
    <source>
        <dbReference type="PROSITE-ProRule" id="PRU10141"/>
    </source>
</evidence>
<feature type="region of interest" description="Disordered" evidence="8">
    <location>
        <begin position="43"/>
        <end position="76"/>
    </location>
</feature>
<dbReference type="SMART" id="SM00185">
    <property type="entry name" value="ARM"/>
    <property type="match status" value="4"/>
</dbReference>
<feature type="binding site" evidence="7">
    <location>
        <position position="572"/>
    </location>
    <ligand>
        <name>ATP</name>
        <dbReference type="ChEBI" id="CHEBI:30616"/>
    </ligand>
</feature>
<sequence>MQPLALSAGVPASVTCHITTTADHLLEQKPLETEELTKLLALLNSPPSKTQLPSTAKDGATKPSSGSLQWPVPQAKNGEQQSTEALALERFSLAYQKERNFSRQAQQKYFTDIFTALVKHRFSSRDWIQRAPPENILRVVMCLRILMRDVAYQKQFSDLDGITVLAEHLEKATDSYMAYGDGPFVVDILKEMTNIFQKLSSLVQQRQCIVACGATKSLVLLLNASDVIVLHCSLHTLISLAHSAEPRGHIVELNAIEMLLQIMQDYDTLSKKLSATLLRLLCADSKAREMVEAYDGIALLLSLLHNDNVKLLWNIVWCLVQLSSNQEASNDIRRMGGIPVLLSLLHERSFESDRSSTSDLSSSDPMTPLEEEMGIWNKEASAFSFKEPLSVKQAEELKEHQFSLKSACCACLTELALNDTNVLQMAQANGIYLLALLILPSSDTRELTDRQTKALHTLQANAFRTLRFLFCMERNRTLFKRLFPPHLFEMFIDTGHYQKEIAMYHPLVDTLHALSMDAIDEINESIQAIDQNKPPSHYIGDYAVLDLLGAGAFGSVYRVKKKTSIQSYLAMKEINTMNPTWGKTSKERQKSVGAVVSELTIIREQMRHPNVVRYYKTFVEQEKLYIVMELIEGVPLGEHFAFLKEKGEKFSEDRVWKVFVQIVQALRYLHKEKKIVHRDLTPNNIMLGENNKVTITDFGLAKQKQQETSKMTLWLAQSSTHGGKMTSVCTILYSVSKMTSVVGTILYSCPEIVQSQPYGEKSDIWAIGCILYQMCSLNPPFYSNNMLSLATKIVEAQYEPLPEGEYSEKVVSTIKRCITADPEVRPDIVGLAGHIADILLLCMDSAQRQHISTEKRLERETRRTQRNFTEARVSQERYDKLVNLASSGGGSSIKQDDTELAEVFTEATRGSGGRETERGSSDWRLEDEMCSSGSESRGSSAGVGERQDPRGSIVPRPPATSRTRRKPSPSGEQSVQQLSLDIPIKCSRDSGIGSRDVSPNNGCTENALTDPPLRKTFASVQRSTSTPSLDGVRRVSSAGKARPSSATTSMLTISPRKVRQISDPIQQTLHQLHKIIYITQLPPTLCHNPRRRVIERFKRALFAAQTTSFNLKNEMQKLLTASREIIDLNFCLSESSKLARQVNEEYEAMASSNTPEKGHQPHSVDATGLGVYDREKGHKPHSVDATGLGCMTEKGHKPHSVDATGLGVYDTEAGDVGITYEQMQSIIESVLVESGYYDMSRNHSHVLPPYTPGGATNDHLHLARS</sequence>
<dbReference type="AlphaFoldDB" id="A0AAD9KKT6"/>
<feature type="repeat" description="ARM" evidence="6">
    <location>
        <begin position="295"/>
        <end position="337"/>
    </location>
</feature>
<dbReference type="InterPro" id="IPR011989">
    <property type="entry name" value="ARM-like"/>
</dbReference>
<dbReference type="InterPro" id="IPR050660">
    <property type="entry name" value="NEK_Ser/Thr_kinase"/>
</dbReference>
<evidence type="ECO:0000313" key="11">
    <source>
        <dbReference type="Proteomes" id="UP001209878"/>
    </source>
</evidence>
<dbReference type="PROSITE" id="PS50011">
    <property type="entry name" value="PROTEIN_KINASE_DOM"/>
    <property type="match status" value="1"/>
</dbReference>
<dbReference type="Gene3D" id="1.25.10.10">
    <property type="entry name" value="Leucine-rich Repeat Variant"/>
    <property type="match status" value="1"/>
</dbReference>
<evidence type="ECO:0000256" key="4">
    <source>
        <dbReference type="ARBA" id="ARBA00022777"/>
    </source>
</evidence>
<dbReference type="Pfam" id="PF00069">
    <property type="entry name" value="Pkinase"/>
    <property type="match status" value="1"/>
</dbReference>
<dbReference type="InterPro" id="IPR000225">
    <property type="entry name" value="Armadillo"/>
</dbReference>
<evidence type="ECO:0000256" key="1">
    <source>
        <dbReference type="ARBA" id="ARBA00010886"/>
    </source>
</evidence>
<reference evidence="10" key="1">
    <citation type="journal article" date="2023" name="Mol. Biol. Evol.">
        <title>Third-Generation Sequencing Reveals the Adaptive Role of the Epigenome in Three Deep-Sea Polychaetes.</title>
        <authorList>
            <person name="Perez M."/>
            <person name="Aroh O."/>
            <person name="Sun Y."/>
            <person name="Lan Y."/>
            <person name="Juniper S.K."/>
            <person name="Young C.R."/>
            <person name="Angers B."/>
            <person name="Qian P.Y."/>
        </authorList>
    </citation>
    <scope>NUCLEOTIDE SEQUENCE</scope>
    <source>
        <strain evidence="10">R07B-5</strain>
    </source>
</reference>
<keyword evidence="11" id="KW-1185">Reference proteome</keyword>
<dbReference type="Gene3D" id="3.30.200.20">
    <property type="entry name" value="Phosphorylase Kinase, domain 1"/>
    <property type="match status" value="1"/>
</dbReference>
<evidence type="ECO:0000259" key="9">
    <source>
        <dbReference type="PROSITE" id="PS50011"/>
    </source>
</evidence>
<feature type="compositionally biased region" description="Low complexity" evidence="8">
    <location>
        <begin position="931"/>
        <end position="944"/>
    </location>
</feature>
<dbReference type="InterPro" id="IPR011009">
    <property type="entry name" value="Kinase-like_dom_sf"/>
</dbReference>
<feature type="compositionally biased region" description="Polar residues" evidence="8">
    <location>
        <begin position="997"/>
        <end position="1007"/>
    </location>
</feature>
<feature type="region of interest" description="Disordered" evidence="8">
    <location>
        <begin position="905"/>
        <end position="1049"/>
    </location>
</feature>
<gene>
    <name evidence="10" type="ORF">NP493_906g00015</name>
</gene>
<evidence type="ECO:0000256" key="3">
    <source>
        <dbReference type="ARBA" id="ARBA00022741"/>
    </source>
</evidence>